<gene>
    <name evidence="1" type="ORF">B7C51_14895</name>
</gene>
<organism evidence="1 2">
    <name type="scientific">Paenibacillus larvae subsp. pulvifaciens</name>
    <dbReference type="NCBI Taxonomy" id="1477"/>
    <lineage>
        <taxon>Bacteria</taxon>
        <taxon>Bacillati</taxon>
        <taxon>Bacillota</taxon>
        <taxon>Bacilli</taxon>
        <taxon>Bacillales</taxon>
        <taxon>Paenibacillaceae</taxon>
        <taxon>Paenibacillus</taxon>
    </lineage>
</organism>
<name>A0A1V0UUF8_9BACL</name>
<dbReference type="AlphaFoldDB" id="A0A1V0UUF8"/>
<dbReference type="SUPFAM" id="SSF53335">
    <property type="entry name" value="S-adenosyl-L-methionine-dependent methyltransferases"/>
    <property type="match status" value="1"/>
</dbReference>
<dbReference type="CDD" id="cd02440">
    <property type="entry name" value="AdoMet_MTases"/>
    <property type="match status" value="1"/>
</dbReference>
<keyword evidence="1" id="KW-0808">Transferase</keyword>
<sequence>MGFVSVLSYAHQLIRQKVQPGESVIDATAGNGVDTLFLASLVGPSGKVYGFDIQKEAIRHTRDRLAQELPSSALYVTLIQDSHHRLTDYLPEQEQGKIAAAMFNLGYLPGAETRTITRPDTTLPALEAALASLRRGGILTVVLYPGHEGGREEADKVTRWAAELPQNLCQVLEYRFLNRRSGSPYLLALEKTAKMI</sequence>
<dbReference type="GO" id="GO:0032259">
    <property type="term" value="P:methylation"/>
    <property type="evidence" value="ECO:0007669"/>
    <property type="project" value="UniProtKB-KW"/>
</dbReference>
<dbReference type="RefSeq" id="WP_023484857.1">
    <property type="nucleotide sequence ID" value="NZ_CP020557.1"/>
</dbReference>
<evidence type="ECO:0000313" key="2">
    <source>
        <dbReference type="Proteomes" id="UP000192727"/>
    </source>
</evidence>
<protein>
    <submittedName>
        <fullName evidence="1">16S rRNA (Cytosine(1402)-N(4))-methyltransferase</fullName>
    </submittedName>
</protein>
<dbReference type="Pfam" id="PF06962">
    <property type="entry name" value="rRNA_methylase"/>
    <property type="match status" value="1"/>
</dbReference>
<dbReference type="PANTHER" id="PTHR35276:SF1">
    <property type="entry name" value="TRNA (MNM(5)S(2)U34)-METHYLTRANSFERASE, CHLOROPLASTIC"/>
    <property type="match status" value="1"/>
</dbReference>
<reference evidence="1 2" key="1">
    <citation type="submission" date="2017-03" db="EMBL/GenBank/DDBJ databases">
        <title>Paenibacillus larvae genome sequencing.</title>
        <authorList>
            <person name="Dingman D.W."/>
        </authorList>
    </citation>
    <scope>NUCLEOTIDE SEQUENCE [LARGE SCALE GENOMIC DNA]</scope>
    <source>
        <strain evidence="1 2">SAG 10367</strain>
    </source>
</reference>
<evidence type="ECO:0000313" key="1">
    <source>
        <dbReference type="EMBL" id="ARF68801.1"/>
    </source>
</evidence>
<keyword evidence="1" id="KW-0489">Methyltransferase</keyword>
<dbReference type="EMBL" id="CP020557">
    <property type="protein sequence ID" value="ARF68801.1"/>
    <property type="molecule type" value="Genomic_DNA"/>
</dbReference>
<dbReference type="Gene3D" id="3.40.50.150">
    <property type="entry name" value="Vaccinia Virus protein VP39"/>
    <property type="match status" value="1"/>
</dbReference>
<dbReference type="GO" id="GO:0008168">
    <property type="term" value="F:methyltransferase activity"/>
    <property type="evidence" value="ECO:0007669"/>
    <property type="project" value="UniProtKB-KW"/>
</dbReference>
<dbReference type="InterPro" id="IPR010719">
    <property type="entry name" value="MnmM_MeTrfase"/>
</dbReference>
<proteinExistence type="predicted"/>
<accession>A0A1V0UUF8</accession>
<dbReference type="Proteomes" id="UP000192727">
    <property type="component" value="Chromosome"/>
</dbReference>
<dbReference type="InterPro" id="IPR029063">
    <property type="entry name" value="SAM-dependent_MTases_sf"/>
</dbReference>
<dbReference type="PANTHER" id="PTHR35276">
    <property type="entry name" value="S-ADENOSYL-L-METHIONINE-DEPENDENT METHYLTRANSFERASES SUPERFAMILY PROTEIN"/>
    <property type="match status" value="1"/>
</dbReference>